<dbReference type="SUPFAM" id="SSF50447">
    <property type="entry name" value="Translation proteins"/>
    <property type="match status" value="1"/>
</dbReference>
<feature type="domain" description="Alanyl-tRNA synthetase class IIc N-terminal" evidence="1">
    <location>
        <begin position="36"/>
        <end position="103"/>
    </location>
</feature>
<keyword evidence="2" id="KW-0436">Ligase</keyword>
<protein>
    <submittedName>
        <fullName evidence="2">Alanine-tRNA ligase, putative</fullName>
    </submittedName>
</protein>
<dbReference type="GeneID" id="7832454"/>
<dbReference type="OrthoDB" id="288942at2759"/>
<dbReference type="Proteomes" id="UP000009168">
    <property type="component" value="Unassembled WGS sequence"/>
</dbReference>
<dbReference type="PANTHER" id="PTHR43462:SF2">
    <property type="entry name" value="THREONYL AND ALANYL TRNA SYNTHETASE SECOND ADDITIONAL DOMAIN-CONTAINING PROTEIN"/>
    <property type="match status" value="1"/>
</dbReference>
<dbReference type="InterPro" id="IPR009000">
    <property type="entry name" value="Transl_B-barrel_sf"/>
</dbReference>
<dbReference type="AlphaFoldDB" id="I7MLZ0"/>
<dbReference type="GO" id="GO:0004813">
    <property type="term" value="F:alanine-tRNA ligase activity"/>
    <property type="evidence" value="ECO:0007669"/>
    <property type="project" value="InterPro"/>
</dbReference>
<dbReference type="STRING" id="312017.I7MLZ0"/>
<dbReference type="Pfam" id="PF01411">
    <property type="entry name" value="tRNA-synt_2c"/>
    <property type="match status" value="1"/>
</dbReference>
<dbReference type="InParanoid" id="I7MLZ0"/>
<evidence type="ECO:0000313" key="3">
    <source>
        <dbReference type="Proteomes" id="UP000009168"/>
    </source>
</evidence>
<dbReference type="KEGG" id="tet:TTHERM_00473110"/>
<dbReference type="GO" id="GO:0005524">
    <property type="term" value="F:ATP binding"/>
    <property type="evidence" value="ECO:0007669"/>
    <property type="project" value="InterPro"/>
</dbReference>
<dbReference type="GO" id="GO:0006419">
    <property type="term" value="P:alanyl-tRNA aminoacylation"/>
    <property type="evidence" value="ECO:0007669"/>
    <property type="project" value="InterPro"/>
</dbReference>
<dbReference type="InterPro" id="IPR018163">
    <property type="entry name" value="Thr/Ala-tRNA-synth_IIc_edit"/>
</dbReference>
<dbReference type="InterPro" id="IPR018164">
    <property type="entry name" value="Ala-tRNA-synth_IIc_N"/>
</dbReference>
<evidence type="ECO:0000259" key="1">
    <source>
        <dbReference type="Pfam" id="PF01411"/>
    </source>
</evidence>
<dbReference type="Gene3D" id="3.30.980.10">
    <property type="entry name" value="Threonyl-trna Synthetase, Chain A, domain 2"/>
    <property type="match status" value="1"/>
</dbReference>
<sequence>MEVLKQEKTYLLDSYLFSLNTKITQVKQDESDPNLLNILFEKTIFHPQGGGQPSDNGFIEVNGEQIPVKKLIYIREQELIFHQVEKKDCIKENQEVRMQIDENFRRQNVLLHSGGHLIDVAVNRLGYEWEAGKGYHFIDGPYVEYTVNKWEEGSQEKLKDQINQELEKILTEGSPENPSICKIYEYDEAKKEISNFPTYLPEGINIRWVKLNKLDPGCPCGGTHVKNVSDFKKVVVNKIQKKGKKLKVSYTVQ</sequence>
<keyword evidence="3" id="KW-1185">Reference proteome</keyword>
<dbReference type="HOGENOM" id="CLU_004485_3_1_1"/>
<dbReference type="SUPFAM" id="SSF55186">
    <property type="entry name" value="ThrRS/AlaRS common domain"/>
    <property type="match status" value="1"/>
</dbReference>
<dbReference type="InterPro" id="IPR051335">
    <property type="entry name" value="Alanyl-tRNA_Editing_Enzymes"/>
</dbReference>
<dbReference type="EMBL" id="GG662472">
    <property type="protein sequence ID" value="EAS03649.1"/>
    <property type="molecule type" value="Genomic_DNA"/>
</dbReference>
<proteinExistence type="predicted"/>
<name>I7MLZ0_TETTS</name>
<dbReference type="RefSeq" id="XP_001023894.1">
    <property type="nucleotide sequence ID" value="XM_001023894.3"/>
</dbReference>
<accession>I7MLZ0</accession>
<gene>
    <name evidence="2" type="ORF">TTHERM_00473110</name>
</gene>
<dbReference type="OMA" id="MPVEIDF"/>
<reference evidence="3" key="1">
    <citation type="journal article" date="2006" name="PLoS Biol.">
        <title>Macronuclear genome sequence of the ciliate Tetrahymena thermophila, a model eukaryote.</title>
        <authorList>
            <person name="Eisen J.A."/>
            <person name="Coyne R.S."/>
            <person name="Wu M."/>
            <person name="Wu D."/>
            <person name="Thiagarajan M."/>
            <person name="Wortman J.R."/>
            <person name="Badger J.H."/>
            <person name="Ren Q."/>
            <person name="Amedeo P."/>
            <person name="Jones K.M."/>
            <person name="Tallon L.J."/>
            <person name="Delcher A.L."/>
            <person name="Salzberg S.L."/>
            <person name="Silva J.C."/>
            <person name="Haas B.J."/>
            <person name="Majoros W.H."/>
            <person name="Farzad M."/>
            <person name="Carlton J.M."/>
            <person name="Smith R.K. Jr."/>
            <person name="Garg J."/>
            <person name="Pearlman R.E."/>
            <person name="Karrer K.M."/>
            <person name="Sun L."/>
            <person name="Manning G."/>
            <person name="Elde N.C."/>
            <person name="Turkewitz A.P."/>
            <person name="Asai D.J."/>
            <person name="Wilkes D.E."/>
            <person name="Wang Y."/>
            <person name="Cai H."/>
            <person name="Collins K."/>
            <person name="Stewart B.A."/>
            <person name="Lee S.R."/>
            <person name="Wilamowska K."/>
            <person name="Weinberg Z."/>
            <person name="Ruzzo W.L."/>
            <person name="Wloga D."/>
            <person name="Gaertig J."/>
            <person name="Frankel J."/>
            <person name="Tsao C.-C."/>
            <person name="Gorovsky M.A."/>
            <person name="Keeling P.J."/>
            <person name="Waller R.F."/>
            <person name="Patron N.J."/>
            <person name="Cherry J.M."/>
            <person name="Stover N.A."/>
            <person name="Krieger C.J."/>
            <person name="del Toro C."/>
            <person name="Ryder H.F."/>
            <person name="Williamson S.C."/>
            <person name="Barbeau R.A."/>
            <person name="Hamilton E.P."/>
            <person name="Orias E."/>
        </authorList>
    </citation>
    <scope>NUCLEOTIDE SEQUENCE [LARGE SCALE GENOMIC DNA]</scope>
    <source>
        <strain evidence="3">SB210</strain>
    </source>
</reference>
<organism evidence="2 3">
    <name type="scientific">Tetrahymena thermophila (strain SB210)</name>
    <dbReference type="NCBI Taxonomy" id="312017"/>
    <lineage>
        <taxon>Eukaryota</taxon>
        <taxon>Sar</taxon>
        <taxon>Alveolata</taxon>
        <taxon>Ciliophora</taxon>
        <taxon>Intramacronucleata</taxon>
        <taxon>Oligohymenophorea</taxon>
        <taxon>Hymenostomatida</taxon>
        <taxon>Tetrahymenina</taxon>
        <taxon>Tetrahymenidae</taxon>
        <taxon>Tetrahymena</taxon>
    </lineage>
</organism>
<dbReference type="PANTHER" id="PTHR43462">
    <property type="entry name" value="ALANYL-TRNA EDITING PROTEIN"/>
    <property type="match status" value="1"/>
</dbReference>
<dbReference type="Gene3D" id="2.40.30.130">
    <property type="match status" value="1"/>
</dbReference>
<evidence type="ECO:0000313" key="2">
    <source>
        <dbReference type="EMBL" id="EAS03649.1"/>
    </source>
</evidence>
<dbReference type="eggNOG" id="ENOG502R5TM">
    <property type="taxonomic scope" value="Eukaryota"/>
</dbReference>